<protein>
    <submittedName>
        <fullName evidence="1">Uncharacterized protein</fullName>
    </submittedName>
</protein>
<dbReference type="OMA" id="FCTRRFG"/>
<sequence length="233" mass="25672">MQKEDLESLPCPSFNYYFTDPVAGITEQVRSPLNDDTDFEFTAFKNTIDSEEGFFNDTVFSLVNYDLSEHRSTGGEHDSTAAQKSAAIQVPMARLLTGASDLPPPPSSESSSEADDLEGLSAQTYCLWSPNSPQASPKICQKSNSTGSSSLKPCKLLDFLRRSNSEGKGSFMLMTSVKKRKSFIGREKKAPVSSALEALYVRNRESKSVDKIKSFLPYRKNLFGLFGNGYPSL</sequence>
<accession>A0A1J7GN35</accession>
<dbReference type="Proteomes" id="UP000188354">
    <property type="component" value="Chromosome LG11"/>
</dbReference>
<reference evidence="1 2" key="1">
    <citation type="journal article" date="2017" name="Plant Biotechnol. J.">
        <title>A comprehensive draft genome sequence for lupin (Lupinus angustifolius), an emerging health food: insights into plant-microbe interactions and legume evolution.</title>
        <authorList>
            <person name="Hane J.K."/>
            <person name="Ming Y."/>
            <person name="Kamphuis L.G."/>
            <person name="Nelson M.N."/>
            <person name="Garg G."/>
            <person name="Atkins C.A."/>
            <person name="Bayer P.E."/>
            <person name="Bravo A."/>
            <person name="Bringans S."/>
            <person name="Cannon S."/>
            <person name="Edwards D."/>
            <person name="Foley R."/>
            <person name="Gao L.L."/>
            <person name="Harrison M.J."/>
            <person name="Huang W."/>
            <person name="Hurgobin B."/>
            <person name="Li S."/>
            <person name="Liu C.W."/>
            <person name="McGrath A."/>
            <person name="Morahan G."/>
            <person name="Murray J."/>
            <person name="Weller J."/>
            <person name="Jian J."/>
            <person name="Singh K.B."/>
        </authorList>
    </citation>
    <scope>NUCLEOTIDE SEQUENCE [LARGE SCALE GENOMIC DNA]</scope>
    <source>
        <strain evidence="2">cv. Tanjil</strain>
        <tissue evidence="1">Whole plant</tissue>
    </source>
</reference>
<dbReference type="PANTHER" id="PTHR33095:SF23">
    <property type="entry name" value="DUF1645 FAMILY PROTEIN"/>
    <property type="match status" value="1"/>
</dbReference>
<dbReference type="AlphaFoldDB" id="A0A1J7GN35"/>
<gene>
    <name evidence="1" type="ORF">TanjilG_14160</name>
</gene>
<name>A0A1J7GN35_LUPAN</name>
<dbReference type="STRING" id="3871.A0A1J7GN35"/>
<dbReference type="Pfam" id="PF07816">
    <property type="entry name" value="DUF1645"/>
    <property type="match status" value="1"/>
</dbReference>
<dbReference type="PANTHER" id="PTHR33095">
    <property type="entry name" value="OS07G0619500 PROTEIN"/>
    <property type="match status" value="1"/>
</dbReference>
<evidence type="ECO:0000313" key="1">
    <source>
        <dbReference type="EMBL" id="OIW01927.1"/>
    </source>
</evidence>
<evidence type="ECO:0000313" key="2">
    <source>
        <dbReference type="Proteomes" id="UP000188354"/>
    </source>
</evidence>
<dbReference type="InterPro" id="IPR012442">
    <property type="entry name" value="DUF1645_plant"/>
</dbReference>
<dbReference type="EMBL" id="CM007371">
    <property type="protein sequence ID" value="OIW01927.1"/>
    <property type="molecule type" value="Genomic_DNA"/>
</dbReference>
<dbReference type="Gramene" id="OIW01927">
    <property type="protein sequence ID" value="OIW01927"/>
    <property type="gene ID" value="TanjilG_14160"/>
</dbReference>
<proteinExistence type="predicted"/>
<organism evidence="1 2">
    <name type="scientific">Lupinus angustifolius</name>
    <name type="common">Narrow-leaved blue lupine</name>
    <dbReference type="NCBI Taxonomy" id="3871"/>
    <lineage>
        <taxon>Eukaryota</taxon>
        <taxon>Viridiplantae</taxon>
        <taxon>Streptophyta</taxon>
        <taxon>Embryophyta</taxon>
        <taxon>Tracheophyta</taxon>
        <taxon>Spermatophyta</taxon>
        <taxon>Magnoliopsida</taxon>
        <taxon>eudicotyledons</taxon>
        <taxon>Gunneridae</taxon>
        <taxon>Pentapetalae</taxon>
        <taxon>rosids</taxon>
        <taxon>fabids</taxon>
        <taxon>Fabales</taxon>
        <taxon>Fabaceae</taxon>
        <taxon>Papilionoideae</taxon>
        <taxon>50 kb inversion clade</taxon>
        <taxon>genistoids sensu lato</taxon>
        <taxon>core genistoids</taxon>
        <taxon>Genisteae</taxon>
        <taxon>Lupinus</taxon>
    </lineage>
</organism>
<keyword evidence="2" id="KW-1185">Reference proteome</keyword>